<dbReference type="Proteomes" id="UP000594688">
    <property type="component" value="Chromosome"/>
</dbReference>
<accession>A0A7T0FYZ2</accession>
<evidence type="ECO:0000313" key="2">
    <source>
        <dbReference type="Proteomes" id="UP000594688"/>
    </source>
</evidence>
<proteinExistence type="predicted"/>
<dbReference type="EMBL" id="CP048685">
    <property type="protein sequence ID" value="QPJ60769.1"/>
    <property type="molecule type" value="Genomic_DNA"/>
</dbReference>
<organism evidence="1 2">
    <name type="scientific">Candidatus Nitronauta litoralis</name>
    <dbReference type="NCBI Taxonomy" id="2705533"/>
    <lineage>
        <taxon>Bacteria</taxon>
        <taxon>Pseudomonadati</taxon>
        <taxon>Nitrospinota/Tectimicrobiota group</taxon>
        <taxon>Nitrospinota</taxon>
        <taxon>Nitrospinia</taxon>
        <taxon>Nitrospinales</taxon>
        <taxon>Nitrospinaceae</taxon>
        <taxon>Candidatus Nitronauta</taxon>
    </lineage>
</organism>
<reference evidence="1 2" key="1">
    <citation type="submission" date="2020-02" db="EMBL/GenBank/DDBJ databases">
        <title>Genomic and physiological characterization of two novel Nitrospinaceae genera.</title>
        <authorList>
            <person name="Mueller A.J."/>
            <person name="Jung M.-Y."/>
            <person name="Strachan C.R."/>
            <person name="Herbold C.W."/>
            <person name="Kirkegaard R.H."/>
            <person name="Daims H."/>
        </authorList>
    </citation>
    <scope>NUCLEOTIDE SEQUENCE [LARGE SCALE GENOMIC DNA]</scope>
    <source>
        <strain evidence="1">EB</strain>
    </source>
</reference>
<dbReference type="AlphaFoldDB" id="A0A7T0FYZ2"/>
<dbReference type="KEGG" id="nli:G3M70_02235"/>
<sequence length="86" mass="9543">MEFVLVKFAGRRRVLVDDEGMGYNRDESGQEQVLEIPGGVHSVRLGGLHDYLPLAHDVDINQTTRDNPLVLEFSSTSCSSQPAEEI</sequence>
<evidence type="ECO:0000313" key="1">
    <source>
        <dbReference type="EMBL" id="QPJ60769.1"/>
    </source>
</evidence>
<name>A0A7T0FYZ2_9BACT</name>
<gene>
    <name evidence="1" type="ORF">G3M70_02235</name>
</gene>
<protein>
    <submittedName>
        <fullName evidence="1">Uncharacterized protein</fullName>
    </submittedName>
</protein>